<feature type="compositionally biased region" description="Polar residues" evidence="1">
    <location>
        <begin position="15"/>
        <end position="29"/>
    </location>
</feature>
<reference evidence="2 3" key="1">
    <citation type="journal article" date="2024" name="J Genomics">
        <title>Draft genome sequencing and assembly of Favolaschia claudopus CIRM-BRFM 2984 isolated from oak limbs.</title>
        <authorList>
            <person name="Navarro D."/>
            <person name="Drula E."/>
            <person name="Chaduli D."/>
            <person name="Cazenave R."/>
            <person name="Ahrendt S."/>
            <person name="Wang J."/>
            <person name="Lipzen A."/>
            <person name="Daum C."/>
            <person name="Barry K."/>
            <person name="Grigoriev I.V."/>
            <person name="Favel A."/>
            <person name="Rosso M.N."/>
            <person name="Martin F."/>
        </authorList>
    </citation>
    <scope>NUCLEOTIDE SEQUENCE [LARGE SCALE GENOMIC DNA]</scope>
    <source>
        <strain evidence="2 3">CIRM-BRFM 2984</strain>
    </source>
</reference>
<accession>A0AAW0BPD2</accession>
<evidence type="ECO:0000313" key="2">
    <source>
        <dbReference type="EMBL" id="KAK7029060.1"/>
    </source>
</evidence>
<feature type="region of interest" description="Disordered" evidence="1">
    <location>
        <begin position="1"/>
        <end position="43"/>
    </location>
</feature>
<evidence type="ECO:0000256" key="1">
    <source>
        <dbReference type="SAM" id="MobiDB-lite"/>
    </source>
</evidence>
<dbReference type="EMBL" id="JAWWNJ010000027">
    <property type="protein sequence ID" value="KAK7029060.1"/>
    <property type="molecule type" value="Genomic_DNA"/>
</dbReference>
<comment type="caution">
    <text evidence="2">The sequence shown here is derived from an EMBL/GenBank/DDBJ whole genome shotgun (WGS) entry which is preliminary data.</text>
</comment>
<dbReference type="AlphaFoldDB" id="A0AAW0BPD2"/>
<organism evidence="2 3">
    <name type="scientific">Favolaschia claudopus</name>
    <dbReference type="NCBI Taxonomy" id="2862362"/>
    <lineage>
        <taxon>Eukaryota</taxon>
        <taxon>Fungi</taxon>
        <taxon>Dikarya</taxon>
        <taxon>Basidiomycota</taxon>
        <taxon>Agaricomycotina</taxon>
        <taxon>Agaricomycetes</taxon>
        <taxon>Agaricomycetidae</taxon>
        <taxon>Agaricales</taxon>
        <taxon>Marasmiineae</taxon>
        <taxon>Mycenaceae</taxon>
        <taxon>Favolaschia</taxon>
    </lineage>
</organism>
<name>A0AAW0BPD2_9AGAR</name>
<dbReference type="Proteomes" id="UP001362999">
    <property type="component" value="Unassembled WGS sequence"/>
</dbReference>
<protein>
    <submittedName>
        <fullName evidence="2">Uncharacterized protein</fullName>
    </submittedName>
</protein>
<gene>
    <name evidence="2" type="ORF">R3P38DRAFT_2933848</name>
</gene>
<feature type="non-terminal residue" evidence="2">
    <location>
        <position position="215"/>
    </location>
</feature>
<keyword evidence="3" id="KW-1185">Reference proteome</keyword>
<evidence type="ECO:0000313" key="3">
    <source>
        <dbReference type="Proteomes" id="UP001362999"/>
    </source>
</evidence>
<sequence length="215" mass="22366">MNLTAEHSAGDCQGSHCQTQDTAKSQTTVPVGRSDGCRGQRGSPETAVLPFTLEFDSLCFTTPIDAFEGPPFFACDIPSSHVSASPSPHALPYSRPITSASSSSSFRNVLTVLPDSVSQHARSLSACSTLSSIGGDLSALTSLVAPNINSISADLLSIGDSKADSFLFPPDMSIDEMAVGIINNEGIGYGAPRCGAYLTGYMDAPQVDEDRVAGQ</sequence>
<proteinExistence type="predicted"/>